<dbReference type="PANTHER" id="PTHR13325">
    <property type="entry name" value="PROTEASE M50 MEMBRANE-BOUND TRANSCRIPTION FACTOR SITE 2 PROTEASE"/>
    <property type="match status" value="1"/>
</dbReference>
<dbReference type="Gene3D" id="2.30.42.10">
    <property type="match status" value="2"/>
</dbReference>
<dbReference type="GO" id="GO:0012505">
    <property type="term" value="C:endomembrane system"/>
    <property type="evidence" value="ECO:0007669"/>
    <property type="project" value="UniProtKB-SubCell"/>
</dbReference>
<dbReference type="InterPro" id="IPR036034">
    <property type="entry name" value="PDZ_sf"/>
</dbReference>
<dbReference type="Proteomes" id="UP000199079">
    <property type="component" value="Unassembled WGS sequence"/>
</dbReference>
<proteinExistence type="predicted"/>
<keyword evidence="3 5" id="KW-1133">Transmembrane helix</keyword>
<feature type="transmembrane region" description="Helical" evidence="5">
    <location>
        <begin position="183"/>
        <end position="204"/>
    </location>
</feature>
<dbReference type="OrthoDB" id="15212at2157"/>
<feature type="domain" description="PDZ" evidence="6">
    <location>
        <begin position="204"/>
        <end position="248"/>
    </location>
</feature>
<dbReference type="InterPro" id="IPR001193">
    <property type="entry name" value="MBTPS2"/>
</dbReference>
<dbReference type="CDD" id="cd06159">
    <property type="entry name" value="S2P-M50_PDZ_Arch"/>
    <property type="match status" value="1"/>
</dbReference>
<evidence type="ECO:0000256" key="3">
    <source>
        <dbReference type="ARBA" id="ARBA00022989"/>
    </source>
</evidence>
<accession>A0A1H3KY26</accession>
<evidence type="ECO:0000256" key="5">
    <source>
        <dbReference type="SAM" id="Phobius"/>
    </source>
</evidence>
<evidence type="ECO:0000313" key="8">
    <source>
        <dbReference type="Proteomes" id="UP000199079"/>
    </source>
</evidence>
<dbReference type="InterPro" id="IPR001478">
    <property type="entry name" value="PDZ"/>
</dbReference>
<dbReference type="GO" id="GO:0004222">
    <property type="term" value="F:metalloendopeptidase activity"/>
    <property type="evidence" value="ECO:0007669"/>
    <property type="project" value="InterPro"/>
</dbReference>
<comment type="subcellular location">
    <subcellularLocation>
        <location evidence="1">Endomembrane system</location>
        <topology evidence="1">Multi-pass membrane protein</topology>
    </subcellularLocation>
</comment>
<name>A0A1H3KY26_9EURY</name>
<dbReference type="GO" id="GO:0005737">
    <property type="term" value="C:cytoplasm"/>
    <property type="evidence" value="ECO:0007669"/>
    <property type="project" value="TreeGrafter"/>
</dbReference>
<sequence>MNTLLWILLGVLAYTAAAAWLQNRGLLPGSVRVSGPMTTIHTKRGKALLDRLSAPKRLWRAIANLGVGVALVIMVGTFLLLIANALSVLSNPPEPTGINTPQNVLIIPGVNDFLPLSVALEIVAGLLVALVVHEGAHGLLCRVEDIEIDSMGLALFTLIPVGAFVEPDDESTTEATRGSRTRMFAAGVTANFIVVLVAFALLFGPIGGAVSVASGAAVGGAYPGSPAAEAGIGPGDRIVALGGEPVDNGTDLTRRLAANADEQVTVTLHDGTERTVDRSLLVTGVAETSPLAGDDGLAVNDTIATVDGDPVRTEAALREAVADDHVAVIETTNGTTVEAPIGALAVVVPDGPLNATADVPAGENVVITAVGDDRVVDRADLSAAIDARDPGEEVPVVGYVDGDREEFAVTLGSSAADGGSAAGADSTAENTSMAGGDAYLGVQIAAGVSGVSVDSLGVTGYPAAQYLSMLTGAASDTFLGTLLLITVLPFYSIVDPSVQYNFAGFVGTNVQFYEVTGPLSALGDPVVFLGANVLFWTGWINLQLAFFNCIPAFPLDGGRILRTATEAVVSRLPVDAKPQLTRTITTGVGVTMLVALLVMLFGPVVLG</sequence>
<dbReference type="RefSeq" id="WP_092733369.1">
    <property type="nucleotide sequence ID" value="NZ_FNPC01000006.1"/>
</dbReference>
<dbReference type="InterPro" id="IPR008915">
    <property type="entry name" value="Peptidase_M50"/>
</dbReference>
<gene>
    <name evidence="7" type="ORF">SAMN05216564_106209</name>
</gene>
<organism evidence="7 8">
    <name type="scientific">Halopenitus persicus</name>
    <dbReference type="NCBI Taxonomy" id="1048396"/>
    <lineage>
        <taxon>Archaea</taxon>
        <taxon>Methanobacteriati</taxon>
        <taxon>Methanobacteriota</taxon>
        <taxon>Stenosarchaea group</taxon>
        <taxon>Halobacteria</taxon>
        <taxon>Halobacteriales</taxon>
        <taxon>Haloferacaceae</taxon>
        <taxon>Halopenitus</taxon>
    </lineage>
</organism>
<dbReference type="Pfam" id="PF02163">
    <property type="entry name" value="Peptidase_M50"/>
    <property type="match status" value="1"/>
</dbReference>
<evidence type="ECO:0000256" key="1">
    <source>
        <dbReference type="ARBA" id="ARBA00004127"/>
    </source>
</evidence>
<reference evidence="8" key="1">
    <citation type="submission" date="2016-10" db="EMBL/GenBank/DDBJ databases">
        <authorList>
            <person name="Varghese N."/>
            <person name="Submissions S."/>
        </authorList>
    </citation>
    <scope>NUCLEOTIDE SEQUENCE [LARGE SCALE GENOMIC DNA]</scope>
    <source>
        <strain evidence="8">DC30,IBRC 10041,KCTC 4046</strain>
    </source>
</reference>
<dbReference type="AlphaFoldDB" id="A0A1H3KY26"/>
<dbReference type="PROSITE" id="PS50106">
    <property type="entry name" value="PDZ"/>
    <property type="match status" value="1"/>
</dbReference>
<feature type="transmembrane region" description="Helical" evidence="5">
    <location>
        <begin position="58"/>
        <end position="82"/>
    </location>
</feature>
<evidence type="ECO:0000313" key="7">
    <source>
        <dbReference type="EMBL" id="SDY57052.1"/>
    </source>
</evidence>
<dbReference type="InterPro" id="IPR041489">
    <property type="entry name" value="PDZ_6"/>
</dbReference>
<dbReference type="EMBL" id="FNPC01000006">
    <property type="protein sequence ID" value="SDY57052.1"/>
    <property type="molecule type" value="Genomic_DNA"/>
</dbReference>
<evidence type="ECO:0000256" key="4">
    <source>
        <dbReference type="ARBA" id="ARBA00023136"/>
    </source>
</evidence>
<dbReference type="GO" id="GO:0031293">
    <property type="term" value="P:membrane protein intracellular domain proteolysis"/>
    <property type="evidence" value="ECO:0007669"/>
    <property type="project" value="TreeGrafter"/>
</dbReference>
<evidence type="ECO:0000256" key="2">
    <source>
        <dbReference type="ARBA" id="ARBA00022692"/>
    </source>
</evidence>
<keyword evidence="2 5" id="KW-0812">Transmembrane</keyword>
<dbReference type="GO" id="GO:0016020">
    <property type="term" value="C:membrane"/>
    <property type="evidence" value="ECO:0007669"/>
    <property type="project" value="InterPro"/>
</dbReference>
<dbReference type="PANTHER" id="PTHR13325:SF3">
    <property type="entry name" value="MEMBRANE-BOUND TRANSCRIPTION FACTOR SITE-2 PROTEASE"/>
    <property type="match status" value="1"/>
</dbReference>
<protein>
    <submittedName>
        <fullName evidence="7">PDZ domain-containing protein</fullName>
    </submittedName>
</protein>
<dbReference type="Pfam" id="PF17820">
    <property type="entry name" value="PDZ_6"/>
    <property type="match status" value="1"/>
</dbReference>
<dbReference type="SMART" id="SM00228">
    <property type="entry name" value="PDZ"/>
    <property type="match status" value="1"/>
</dbReference>
<keyword evidence="8" id="KW-1185">Reference proteome</keyword>
<dbReference type="SUPFAM" id="SSF50156">
    <property type="entry name" value="PDZ domain-like"/>
    <property type="match status" value="2"/>
</dbReference>
<keyword evidence="4 5" id="KW-0472">Membrane</keyword>
<feature type="transmembrane region" description="Helical" evidence="5">
    <location>
        <begin position="587"/>
        <end position="606"/>
    </location>
</feature>
<evidence type="ECO:0000259" key="6">
    <source>
        <dbReference type="PROSITE" id="PS50106"/>
    </source>
</evidence>